<feature type="region of interest" description="Disordered" evidence="1">
    <location>
        <begin position="19"/>
        <end position="43"/>
    </location>
</feature>
<feature type="compositionally biased region" description="Polar residues" evidence="1">
    <location>
        <begin position="100"/>
        <end position="110"/>
    </location>
</feature>
<feature type="region of interest" description="Disordered" evidence="1">
    <location>
        <begin position="333"/>
        <end position="353"/>
    </location>
</feature>
<dbReference type="RefSeq" id="XP_023629058.1">
    <property type="nucleotide sequence ID" value="XM_023773290.1"/>
</dbReference>
<dbReference type="STRING" id="112498.A0A2D3VJB7"/>
<organism evidence="2 3">
    <name type="scientific">Ramularia collo-cygni</name>
    <dbReference type="NCBI Taxonomy" id="112498"/>
    <lineage>
        <taxon>Eukaryota</taxon>
        <taxon>Fungi</taxon>
        <taxon>Dikarya</taxon>
        <taxon>Ascomycota</taxon>
        <taxon>Pezizomycotina</taxon>
        <taxon>Dothideomycetes</taxon>
        <taxon>Dothideomycetidae</taxon>
        <taxon>Mycosphaerellales</taxon>
        <taxon>Mycosphaerellaceae</taxon>
        <taxon>Ramularia</taxon>
    </lineage>
</organism>
<sequence>MNSSTSEFSTSPNIAVVAAAAAPTSSTPAAHKRPFATLMPNSSPCVVSPTEKMGYAKNEPHRAFPPTYRNPTLMPSSPLNVAAKEKRGSANELHRPFPSTHRNPSFMPSSSLDIAVVKKREVIDGPHRAFPPTHRNPSALPASLVEIAAEEKQGFMDEAHRAFPPTYRNPSVMPSPSLLDIAAEEKQGSANEPHRPFPSTHRNAEGEEVPLSQMSSLYESKSFSPSQTALDLGVVEGEAHRPFSPTYRNPSDVGDVAAAVDEGKDKEEVGGEQQPHRAFEAGYRNPDPRVGIEKVQVHRSFTVLHGKSKGGREQQGRLEVGESVAQLKEEVSVGGVEERRSEMGRGDGHRPFEVHFRNPPLDEDLSSTGVVAAAASLVQQGQEKDESQGYVGDVLPSMASVGRVQDQPETGIAAYPSLSVDLREREPLDAAASLSTTGFVPGVSSSQVKPAEDAESDLQGSSSATSGLLISQSTSGVQHSEPFKSPEPEQQDSEQGNQPAQSPIALHPHTLKTPSSAAPPIQQAHTPSSAAAATLPNIKIISNNPSIVSPAGSEKSFATAEGGSSSSVVHVRLSDAGQEAENGKPLELQREERDVEPAREEIVTPLRRSGSVRRGFAVGSKRNKAGMFKGLRNSLRRGRE</sequence>
<dbReference type="Proteomes" id="UP000225277">
    <property type="component" value="Unassembled WGS sequence"/>
</dbReference>
<feature type="compositionally biased region" description="Polar residues" evidence="1">
    <location>
        <begin position="458"/>
        <end position="478"/>
    </location>
</feature>
<feature type="region of interest" description="Disordered" evidence="1">
    <location>
        <begin position="56"/>
        <end position="110"/>
    </location>
</feature>
<feature type="region of interest" description="Disordered" evidence="1">
    <location>
        <begin position="436"/>
        <end position="530"/>
    </location>
</feature>
<accession>A0A2D3VJB7</accession>
<keyword evidence="3" id="KW-1185">Reference proteome</keyword>
<feature type="compositionally biased region" description="Polar residues" evidence="1">
    <location>
        <begin position="69"/>
        <end position="79"/>
    </location>
</feature>
<dbReference type="EMBL" id="FJUY01000013">
    <property type="protein sequence ID" value="CZT22169.1"/>
    <property type="molecule type" value="Genomic_DNA"/>
</dbReference>
<feature type="compositionally biased region" description="Low complexity" evidence="1">
    <location>
        <begin position="19"/>
        <end position="29"/>
    </location>
</feature>
<proteinExistence type="predicted"/>
<feature type="compositionally biased region" description="Basic and acidic residues" evidence="1">
    <location>
        <begin position="267"/>
        <end position="279"/>
    </location>
</feature>
<feature type="region of interest" description="Disordered" evidence="1">
    <location>
        <begin position="267"/>
        <end position="287"/>
    </location>
</feature>
<feature type="compositionally biased region" description="Basic and acidic residues" evidence="1">
    <location>
        <begin position="581"/>
        <end position="602"/>
    </location>
</feature>
<evidence type="ECO:0000313" key="2">
    <source>
        <dbReference type="EMBL" id="CZT22169.1"/>
    </source>
</evidence>
<evidence type="ECO:0000256" key="1">
    <source>
        <dbReference type="SAM" id="MobiDB-lite"/>
    </source>
</evidence>
<dbReference type="AlphaFoldDB" id="A0A2D3VJB7"/>
<feature type="region of interest" description="Disordered" evidence="1">
    <location>
        <begin position="542"/>
        <end position="618"/>
    </location>
</feature>
<feature type="compositionally biased region" description="Polar residues" evidence="1">
    <location>
        <begin position="436"/>
        <end position="448"/>
    </location>
</feature>
<name>A0A2D3VJB7_9PEZI</name>
<protein>
    <submittedName>
        <fullName evidence="2">Uncharacterized protein</fullName>
    </submittedName>
</protein>
<reference evidence="2 3" key="1">
    <citation type="submission" date="2016-03" db="EMBL/GenBank/DDBJ databases">
        <authorList>
            <person name="Ploux O."/>
        </authorList>
    </citation>
    <scope>NUCLEOTIDE SEQUENCE [LARGE SCALE GENOMIC DNA]</scope>
    <source>
        <strain evidence="2 3">URUG2</strain>
    </source>
</reference>
<feature type="compositionally biased region" description="Basic and acidic residues" evidence="1">
    <location>
        <begin position="83"/>
        <end position="95"/>
    </location>
</feature>
<gene>
    <name evidence="2" type="ORF">RCC_08038</name>
</gene>
<evidence type="ECO:0000313" key="3">
    <source>
        <dbReference type="Proteomes" id="UP000225277"/>
    </source>
</evidence>
<dbReference type="GeneID" id="35603139"/>